<evidence type="ECO:0008006" key="9">
    <source>
        <dbReference type="Google" id="ProtNLM"/>
    </source>
</evidence>
<sequence length="481" mass="52578">MTNIFSSELGHAAIRAYAAYKDPEFVQLAKDWWNWTWSWTVSDAAARSKTALGKNFLLPSSCSNYPIVGGTFMNTDPADGNILIGQTGLSSLLAEATSNQTYVDQATQSFSFLQNLLLNTTTMIPQYGIVLSASDPKSCSTTPPSSTLCSGVWIEGLATFSTVADESTKPDDQLISKSYIAAMSAQIWHSADGILRVPDGNRYHADVNFPRGLGTLYQRTENPNFKNDIENYMAVQYNAILDLSTIKGSDLYSFDWIGPPASTFDFESQINALGVLIPVIALPDTNSTSNPNITSTSSSTSISNATPNSSPTSASRSSSSNTTPVEGIVGGILGGVLVLAAIIAVLLWHRREKQFLPPIRGFDSQARDLHINRVTNSPHLLDLRGIHRSEGPQDFHIQPFTQQKYSDARSGSAVACKGWFQERADSEQMAQHEQQEDCQLLREMGSMLSLLDWQLARIQQRSTVGSESDEPPEYPRSVRSG</sequence>
<comment type="subcellular location">
    <subcellularLocation>
        <location evidence="1">Membrane</location>
        <topology evidence="1">Single-pass membrane protein</topology>
    </subcellularLocation>
</comment>
<evidence type="ECO:0000256" key="3">
    <source>
        <dbReference type="ARBA" id="ARBA00022989"/>
    </source>
</evidence>
<evidence type="ECO:0000256" key="1">
    <source>
        <dbReference type="ARBA" id="ARBA00004167"/>
    </source>
</evidence>
<dbReference type="PANTHER" id="PTHR15549">
    <property type="entry name" value="PAIRED IMMUNOGLOBULIN-LIKE TYPE 2 RECEPTOR"/>
    <property type="match status" value="1"/>
</dbReference>
<proteinExistence type="predicted"/>
<evidence type="ECO:0000256" key="4">
    <source>
        <dbReference type="ARBA" id="ARBA00023136"/>
    </source>
</evidence>
<evidence type="ECO:0000256" key="6">
    <source>
        <dbReference type="SAM" id="Phobius"/>
    </source>
</evidence>
<keyword evidence="2 6" id="KW-0812">Transmembrane</keyword>
<reference evidence="7 8" key="1">
    <citation type="submission" date="2024-02" db="EMBL/GenBank/DDBJ databases">
        <title>A draft genome for the cacao thread blight pathogen Marasmius crinis-equi.</title>
        <authorList>
            <person name="Cohen S.P."/>
            <person name="Baruah I.K."/>
            <person name="Amoako-Attah I."/>
            <person name="Bukari Y."/>
            <person name="Meinhardt L.W."/>
            <person name="Bailey B.A."/>
        </authorList>
    </citation>
    <scope>NUCLEOTIDE SEQUENCE [LARGE SCALE GENOMIC DNA]</scope>
    <source>
        <strain evidence="7 8">GH-76</strain>
    </source>
</reference>
<dbReference type="InterPro" id="IPR008928">
    <property type="entry name" value="6-hairpin_glycosidase_sf"/>
</dbReference>
<keyword evidence="8" id="KW-1185">Reference proteome</keyword>
<evidence type="ECO:0000256" key="2">
    <source>
        <dbReference type="ARBA" id="ARBA00022692"/>
    </source>
</evidence>
<feature type="transmembrane region" description="Helical" evidence="6">
    <location>
        <begin position="327"/>
        <end position="348"/>
    </location>
</feature>
<organism evidence="7 8">
    <name type="scientific">Marasmius crinis-equi</name>
    <dbReference type="NCBI Taxonomy" id="585013"/>
    <lineage>
        <taxon>Eukaryota</taxon>
        <taxon>Fungi</taxon>
        <taxon>Dikarya</taxon>
        <taxon>Basidiomycota</taxon>
        <taxon>Agaricomycotina</taxon>
        <taxon>Agaricomycetes</taxon>
        <taxon>Agaricomycetidae</taxon>
        <taxon>Agaricales</taxon>
        <taxon>Marasmiineae</taxon>
        <taxon>Marasmiaceae</taxon>
        <taxon>Marasmius</taxon>
    </lineage>
</organism>
<feature type="region of interest" description="Disordered" evidence="5">
    <location>
        <begin position="287"/>
        <end position="322"/>
    </location>
</feature>
<name>A0ABR3F7B0_9AGAR</name>
<evidence type="ECO:0000313" key="7">
    <source>
        <dbReference type="EMBL" id="KAL0571088.1"/>
    </source>
</evidence>
<keyword evidence="4 6" id="KW-0472">Membrane</keyword>
<evidence type="ECO:0000313" key="8">
    <source>
        <dbReference type="Proteomes" id="UP001465976"/>
    </source>
</evidence>
<dbReference type="Proteomes" id="UP001465976">
    <property type="component" value="Unassembled WGS sequence"/>
</dbReference>
<protein>
    <recommendedName>
        <fullName evidence="9">Mannan endo-1,6-alpha-mannosidase</fullName>
    </recommendedName>
</protein>
<evidence type="ECO:0000256" key="5">
    <source>
        <dbReference type="SAM" id="MobiDB-lite"/>
    </source>
</evidence>
<feature type="region of interest" description="Disordered" evidence="5">
    <location>
        <begin position="460"/>
        <end position="481"/>
    </location>
</feature>
<dbReference type="Gene3D" id="1.50.10.20">
    <property type="match status" value="1"/>
</dbReference>
<accession>A0ABR3F7B0</accession>
<comment type="caution">
    <text evidence="7">The sequence shown here is derived from an EMBL/GenBank/DDBJ whole genome shotgun (WGS) entry which is preliminary data.</text>
</comment>
<keyword evidence="3 6" id="KW-1133">Transmembrane helix</keyword>
<dbReference type="SUPFAM" id="SSF48208">
    <property type="entry name" value="Six-hairpin glycosidases"/>
    <property type="match status" value="1"/>
</dbReference>
<gene>
    <name evidence="7" type="ORF">V5O48_010870</name>
</gene>
<dbReference type="EMBL" id="JBAHYK010000824">
    <property type="protein sequence ID" value="KAL0571088.1"/>
    <property type="molecule type" value="Genomic_DNA"/>
</dbReference>
<dbReference type="InterPro" id="IPR051694">
    <property type="entry name" value="Immunoregulatory_rcpt-like"/>
</dbReference>